<gene>
    <name evidence="2" type="ORF">IHV25_02365</name>
</gene>
<accession>A0A8J7CP11</accession>
<sequence length="350" mass="37829">MCGSVHGAHARLAHPAEARLPEARPMTHTPRPIEDILADADRLVLCGEVNRAREALRRARMLTREQGPADAELGILARLGELELASSFYGAARETLSEALALPWDDTRITDRAYALYMMGALEDAESNTTERDALWNQAKALLHDAGDTAGEARILRVQAGVARRARKDKRALALYGQALGLYTALGHTFHRGMVLRERGLLHRQMERPDLAHNDFETAIELFAMNGNTLDEAQTHFDLGEMLASLGNLNDGREAMLRALRAFSSAGDRKGEARALIKLGNFYRDSAPKLACKYYARCADLAGRLGLAKLEDAALVHQAELEQAARQNAAAAAVAAAAAAQGPSPAPGPG</sequence>
<comment type="caution">
    <text evidence="2">The sequence shown here is derived from an EMBL/GenBank/DDBJ whole genome shotgun (WGS) entry which is preliminary data.</text>
</comment>
<dbReference type="Gene3D" id="1.25.40.10">
    <property type="entry name" value="Tetratricopeptide repeat domain"/>
    <property type="match status" value="1"/>
</dbReference>
<evidence type="ECO:0000313" key="3">
    <source>
        <dbReference type="Proteomes" id="UP000631034"/>
    </source>
</evidence>
<dbReference type="InterPro" id="IPR011990">
    <property type="entry name" value="TPR-like_helical_dom_sf"/>
</dbReference>
<dbReference type="EMBL" id="JACZHT010000001">
    <property type="protein sequence ID" value="MBE1236497.1"/>
    <property type="molecule type" value="Genomic_DNA"/>
</dbReference>
<dbReference type="PANTHER" id="PTHR10098">
    <property type="entry name" value="RAPSYN-RELATED"/>
    <property type="match status" value="1"/>
</dbReference>
<keyword evidence="3" id="KW-1185">Reference proteome</keyword>
<organism evidence="2 3">
    <name type="scientific">Phaeovibrio sulfidiphilus</name>
    <dbReference type="NCBI Taxonomy" id="1220600"/>
    <lineage>
        <taxon>Bacteria</taxon>
        <taxon>Pseudomonadati</taxon>
        <taxon>Pseudomonadota</taxon>
        <taxon>Alphaproteobacteria</taxon>
        <taxon>Rhodospirillales</taxon>
        <taxon>Rhodospirillaceae</taxon>
        <taxon>Phaeovibrio</taxon>
    </lineage>
</organism>
<dbReference type="SUPFAM" id="SSF48452">
    <property type="entry name" value="TPR-like"/>
    <property type="match status" value="1"/>
</dbReference>
<evidence type="ECO:0008006" key="4">
    <source>
        <dbReference type="Google" id="ProtNLM"/>
    </source>
</evidence>
<evidence type="ECO:0000313" key="2">
    <source>
        <dbReference type="EMBL" id="MBE1236497.1"/>
    </source>
</evidence>
<name>A0A8J7CP11_9PROT</name>
<evidence type="ECO:0000256" key="1">
    <source>
        <dbReference type="SAM" id="MobiDB-lite"/>
    </source>
</evidence>
<dbReference type="Proteomes" id="UP000631034">
    <property type="component" value="Unassembled WGS sequence"/>
</dbReference>
<dbReference type="RefSeq" id="WP_192533353.1">
    <property type="nucleotide sequence ID" value="NZ_JACZHT010000001.1"/>
</dbReference>
<dbReference type="AlphaFoldDB" id="A0A8J7CP11"/>
<protein>
    <recommendedName>
        <fullName evidence="4">Tetratricopeptide repeat protein</fullName>
    </recommendedName>
</protein>
<proteinExistence type="predicted"/>
<dbReference type="PANTHER" id="PTHR10098:SF108">
    <property type="entry name" value="TETRATRICOPEPTIDE REPEAT PROTEIN 28"/>
    <property type="match status" value="1"/>
</dbReference>
<feature type="region of interest" description="Disordered" evidence="1">
    <location>
        <begin position="1"/>
        <end position="29"/>
    </location>
</feature>
<reference evidence="2" key="1">
    <citation type="submission" date="2020-10" db="EMBL/GenBank/DDBJ databases">
        <title>Genome sequence of the unusual species of purple photosynthetic bacteria, Phaeovibrio sulfidiphilus DSM 23193, type strain.</title>
        <authorList>
            <person name="Kyndt J.A."/>
            <person name="Meyer T.E."/>
        </authorList>
    </citation>
    <scope>NUCLEOTIDE SEQUENCE</scope>
    <source>
        <strain evidence="2">DSM 23193</strain>
    </source>
</reference>